<dbReference type="Proteomes" id="UP001287356">
    <property type="component" value="Unassembled WGS sequence"/>
</dbReference>
<protein>
    <submittedName>
        <fullName evidence="2">Uncharacterized protein</fullName>
    </submittedName>
</protein>
<organism evidence="2 3">
    <name type="scientific">Lasiosphaeria ovina</name>
    <dbReference type="NCBI Taxonomy" id="92902"/>
    <lineage>
        <taxon>Eukaryota</taxon>
        <taxon>Fungi</taxon>
        <taxon>Dikarya</taxon>
        <taxon>Ascomycota</taxon>
        <taxon>Pezizomycotina</taxon>
        <taxon>Sordariomycetes</taxon>
        <taxon>Sordariomycetidae</taxon>
        <taxon>Sordariales</taxon>
        <taxon>Lasiosphaeriaceae</taxon>
        <taxon>Lasiosphaeria</taxon>
    </lineage>
</organism>
<gene>
    <name evidence="2" type="ORF">B0T24DRAFT_602053</name>
</gene>
<accession>A0AAE0TWZ9</accession>
<keyword evidence="1" id="KW-0472">Membrane</keyword>
<sequence>MSRYGELRRALLFYWHGLPILMAVPGFGMRIASSTCVVSADSMQLKVCVWWAGATEFKSLPYKKWSVSWAAARHL</sequence>
<name>A0AAE0TWZ9_9PEZI</name>
<proteinExistence type="predicted"/>
<dbReference type="EMBL" id="JAULSN010000001">
    <property type="protein sequence ID" value="KAK3382597.1"/>
    <property type="molecule type" value="Genomic_DNA"/>
</dbReference>
<dbReference type="AlphaFoldDB" id="A0AAE0TWZ9"/>
<comment type="caution">
    <text evidence="2">The sequence shown here is derived from an EMBL/GenBank/DDBJ whole genome shotgun (WGS) entry which is preliminary data.</text>
</comment>
<evidence type="ECO:0000256" key="1">
    <source>
        <dbReference type="SAM" id="Phobius"/>
    </source>
</evidence>
<evidence type="ECO:0000313" key="3">
    <source>
        <dbReference type="Proteomes" id="UP001287356"/>
    </source>
</evidence>
<feature type="transmembrane region" description="Helical" evidence="1">
    <location>
        <begin position="12"/>
        <end position="32"/>
    </location>
</feature>
<reference evidence="2" key="1">
    <citation type="journal article" date="2023" name="Mol. Phylogenet. Evol.">
        <title>Genome-scale phylogeny and comparative genomics of the fungal order Sordariales.</title>
        <authorList>
            <person name="Hensen N."/>
            <person name="Bonometti L."/>
            <person name="Westerberg I."/>
            <person name="Brannstrom I.O."/>
            <person name="Guillou S."/>
            <person name="Cros-Aarteil S."/>
            <person name="Calhoun S."/>
            <person name="Haridas S."/>
            <person name="Kuo A."/>
            <person name="Mondo S."/>
            <person name="Pangilinan J."/>
            <person name="Riley R."/>
            <person name="LaButti K."/>
            <person name="Andreopoulos B."/>
            <person name="Lipzen A."/>
            <person name="Chen C."/>
            <person name="Yan M."/>
            <person name="Daum C."/>
            <person name="Ng V."/>
            <person name="Clum A."/>
            <person name="Steindorff A."/>
            <person name="Ohm R.A."/>
            <person name="Martin F."/>
            <person name="Silar P."/>
            <person name="Natvig D.O."/>
            <person name="Lalanne C."/>
            <person name="Gautier V."/>
            <person name="Ament-Velasquez S.L."/>
            <person name="Kruys A."/>
            <person name="Hutchinson M.I."/>
            <person name="Powell A.J."/>
            <person name="Barry K."/>
            <person name="Miller A.N."/>
            <person name="Grigoriev I.V."/>
            <person name="Debuchy R."/>
            <person name="Gladieux P."/>
            <person name="Hiltunen Thoren M."/>
            <person name="Johannesson H."/>
        </authorList>
    </citation>
    <scope>NUCLEOTIDE SEQUENCE</scope>
    <source>
        <strain evidence="2">CBS 958.72</strain>
    </source>
</reference>
<evidence type="ECO:0000313" key="2">
    <source>
        <dbReference type="EMBL" id="KAK3382597.1"/>
    </source>
</evidence>
<keyword evidence="1" id="KW-1133">Transmembrane helix</keyword>
<reference evidence="2" key="2">
    <citation type="submission" date="2023-06" db="EMBL/GenBank/DDBJ databases">
        <authorList>
            <consortium name="Lawrence Berkeley National Laboratory"/>
            <person name="Haridas S."/>
            <person name="Hensen N."/>
            <person name="Bonometti L."/>
            <person name="Westerberg I."/>
            <person name="Brannstrom I.O."/>
            <person name="Guillou S."/>
            <person name="Cros-Aarteil S."/>
            <person name="Calhoun S."/>
            <person name="Kuo A."/>
            <person name="Mondo S."/>
            <person name="Pangilinan J."/>
            <person name="Riley R."/>
            <person name="Labutti K."/>
            <person name="Andreopoulos B."/>
            <person name="Lipzen A."/>
            <person name="Chen C."/>
            <person name="Yanf M."/>
            <person name="Daum C."/>
            <person name="Ng V."/>
            <person name="Clum A."/>
            <person name="Steindorff A."/>
            <person name="Ohm R."/>
            <person name="Martin F."/>
            <person name="Silar P."/>
            <person name="Natvig D."/>
            <person name="Lalanne C."/>
            <person name="Gautier V."/>
            <person name="Ament-Velasquez S.L."/>
            <person name="Kruys A."/>
            <person name="Hutchinson M.I."/>
            <person name="Powell A.J."/>
            <person name="Barry K."/>
            <person name="Miller A.N."/>
            <person name="Grigoriev I.V."/>
            <person name="Debuchy R."/>
            <person name="Gladieux P."/>
            <person name="Thoren M.H."/>
            <person name="Johannesson H."/>
        </authorList>
    </citation>
    <scope>NUCLEOTIDE SEQUENCE</scope>
    <source>
        <strain evidence="2">CBS 958.72</strain>
    </source>
</reference>
<keyword evidence="3" id="KW-1185">Reference proteome</keyword>
<keyword evidence="1" id="KW-0812">Transmembrane</keyword>